<comment type="similarity">
    <text evidence="1">Belongs to the plant dirigent protein family.</text>
</comment>
<feature type="region of interest" description="Disordered" evidence="2">
    <location>
        <begin position="121"/>
        <end position="170"/>
    </location>
</feature>
<keyword evidence="1" id="KW-0052">Apoplast</keyword>
<evidence type="ECO:0000256" key="2">
    <source>
        <dbReference type="SAM" id="MobiDB-lite"/>
    </source>
</evidence>
<name>R7W4B2_AEGTA</name>
<comment type="subunit">
    <text evidence="1">Homodimer.</text>
</comment>
<feature type="compositionally biased region" description="Basic residues" evidence="2">
    <location>
        <begin position="121"/>
        <end position="132"/>
    </location>
</feature>
<keyword evidence="1" id="KW-0964">Secreted</keyword>
<reference evidence="3" key="1">
    <citation type="submission" date="2015-06" db="UniProtKB">
        <authorList>
            <consortium name="EnsemblPlants"/>
        </authorList>
    </citation>
    <scope>IDENTIFICATION</scope>
</reference>
<sequence length="170" mass="18290">MVTGVVASADDLVSSNNVVPYDSLVQSNGNAVNGGYKNTIPSVNAGGGATPQNLLFSMTTVVDEELAGGHELGAAAVGRAQGFYVASSQDGSSKTVVLTALFGGEAHGDTLSFFGVHRTGARVPHRRHRRHREVRDRQGLRRHPHTAPRRPARHRRRRQPPPVRYSPLLS</sequence>
<dbReference type="InterPro" id="IPR004265">
    <property type="entry name" value="Dirigent"/>
</dbReference>
<evidence type="ECO:0000256" key="1">
    <source>
        <dbReference type="RuleBase" id="RU363099"/>
    </source>
</evidence>
<comment type="function">
    <text evidence="1">Dirigent proteins impart stereoselectivity on the phenoxy radical-coupling reaction, yielding optically active lignans from two molecules of coniferyl alcohol in the biosynthesis of lignans, flavonolignans, and alkaloids and thus plays a central role in plant secondary metabolism.</text>
</comment>
<dbReference type="AlphaFoldDB" id="R7W4B2"/>
<dbReference type="PANTHER" id="PTHR46215">
    <property type="entry name" value="DIRIGENT PROTEIN 24-RELATED"/>
    <property type="match status" value="1"/>
</dbReference>
<protein>
    <recommendedName>
        <fullName evidence="1">Dirigent protein</fullName>
    </recommendedName>
</protein>
<accession>R7W4B2</accession>
<dbReference type="GO" id="GO:0048046">
    <property type="term" value="C:apoplast"/>
    <property type="evidence" value="ECO:0007669"/>
    <property type="project" value="UniProtKB-SubCell"/>
</dbReference>
<organism evidence="3">
    <name type="scientific">Aegilops tauschii</name>
    <name type="common">Tausch's goatgrass</name>
    <name type="synonym">Aegilops squarrosa</name>
    <dbReference type="NCBI Taxonomy" id="37682"/>
    <lineage>
        <taxon>Eukaryota</taxon>
        <taxon>Viridiplantae</taxon>
        <taxon>Streptophyta</taxon>
        <taxon>Embryophyta</taxon>
        <taxon>Tracheophyta</taxon>
        <taxon>Spermatophyta</taxon>
        <taxon>Magnoliopsida</taxon>
        <taxon>Liliopsida</taxon>
        <taxon>Poales</taxon>
        <taxon>Poaceae</taxon>
        <taxon>BOP clade</taxon>
        <taxon>Pooideae</taxon>
        <taxon>Triticodae</taxon>
        <taxon>Triticeae</taxon>
        <taxon>Triticinae</taxon>
        <taxon>Aegilops</taxon>
    </lineage>
</organism>
<proteinExistence type="inferred from homology"/>
<dbReference type="Pfam" id="PF03018">
    <property type="entry name" value="Dirigent"/>
    <property type="match status" value="1"/>
</dbReference>
<dbReference type="PANTHER" id="PTHR46215:SF15">
    <property type="entry name" value="DIRIGENT PROTEIN 24"/>
    <property type="match status" value="1"/>
</dbReference>
<comment type="subcellular location">
    <subcellularLocation>
        <location evidence="1">Secreted</location>
        <location evidence="1">Extracellular space</location>
        <location evidence="1">Apoplast</location>
    </subcellularLocation>
</comment>
<feature type="compositionally biased region" description="Basic residues" evidence="2">
    <location>
        <begin position="140"/>
        <end position="159"/>
    </location>
</feature>
<evidence type="ECO:0000313" key="3">
    <source>
        <dbReference type="EnsemblPlants" id="EMT01716"/>
    </source>
</evidence>
<dbReference type="EnsemblPlants" id="EMT01716">
    <property type="protein sequence ID" value="EMT01716"/>
    <property type="gene ID" value="F775_22142"/>
</dbReference>